<dbReference type="EMBL" id="JBHSQO010000009">
    <property type="protein sequence ID" value="MFC6089943.1"/>
    <property type="molecule type" value="Genomic_DNA"/>
</dbReference>
<evidence type="ECO:0000313" key="2">
    <source>
        <dbReference type="EMBL" id="MFC6089943.1"/>
    </source>
</evidence>
<evidence type="ECO:0000259" key="1">
    <source>
        <dbReference type="Pfam" id="PF06445"/>
    </source>
</evidence>
<name>A0ABW1P4C2_9PSEU</name>
<gene>
    <name evidence="2" type="ORF">ACFP3R_11735</name>
</gene>
<dbReference type="Proteomes" id="UP001596220">
    <property type="component" value="Unassembled WGS sequence"/>
</dbReference>
<keyword evidence="3" id="KW-1185">Reference proteome</keyword>
<accession>A0ABW1P4C2</accession>
<dbReference type="PIRSF" id="PIRSF031644">
    <property type="entry name" value="UCP031644"/>
    <property type="match status" value="1"/>
</dbReference>
<comment type="caution">
    <text evidence="2">The sequence shown here is derived from an EMBL/GenBank/DDBJ whole genome shotgun (WGS) entry which is preliminary data.</text>
</comment>
<dbReference type="InterPro" id="IPR029442">
    <property type="entry name" value="GyrI-like"/>
</dbReference>
<evidence type="ECO:0000313" key="3">
    <source>
        <dbReference type="Proteomes" id="UP001596220"/>
    </source>
</evidence>
<organism evidence="2 3">
    <name type="scientific">Saccharothrix lopnurensis</name>
    <dbReference type="NCBI Taxonomy" id="1670621"/>
    <lineage>
        <taxon>Bacteria</taxon>
        <taxon>Bacillati</taxon>
        <taxon>Actinomycetota</taxon>
        <taxon>Actinomycetes</taxon>
        <taxon>Pseudonocardiales</taxon>
        <taxon>Pseudonocardiaceae</taxon>
        <taxon>Saccharothrix</taxon>
    </lineage>
</organism>
<dbReference type="Pfam" id="PF06445">
    <property type="entry name" value="GyrI-like"/>
    <property type="match status" value="1"/>
</dbReference>
<dbReference type="RefSeq" id="WP_380635425.1">
    <property type="nucleotide sequence ID" value="NZ_JBHSQO010000009.1"/>
</dbReference>
<proteinExistence type="predicted"/>
<protein>
    <submittedName>
        <fullName evidence="2">GyrI-like domain-containing protein</fullName>
    </submittedName>
</protein>
<dbReference type="InterPro" id="IPR011256">
    <property type="entry name" value="Reg_factor_effector_dom_sf"/>
</dbReference>
<dbReference type="InterPro" id="IPR008319">
    <property type="entry name" value="GyrI-like_CCH_Lin2189-like"/>
</dbReference>
<feature type="domain" description="GyrI-like small molecule binding" evidence="1">
    <location>
        <begin position="29"/>
        <end position="208"/>
    </location>
</feature>
<dbReference type="SUPFAM" id="SSF55136">
    <property type="entry name" value="Probable bacterial effector-binding domain"/>
    <property type="match status" value="1"/>
</dbReference>
<dbReference type="Gene3D" id="3.20.80.10">
    <property type="entry name" value="Regulatory factor, effector binding domain"/>
    <property type="match status" value="1"/>
</dbReference>
<sequence length="215" mass="24456">MDRVWQARETTTKVDLKKQLDCYRARHGEFRVVEVPPLRYLAVDGRGDPNTGQDYADALAALYPVAYRLKFASKRELGRDYVVMPLEGLWWADDPEAFTSRRDKSRWSWTLMIVVPDWTTRDGVDAAVAEVAAGGRSAALAGLELRSLDEGTCVQTLHLGPYDDEADVLHRMHHRFIPEHGLRPTGRHHEVYLSDPRRVAPEKLRTILRQPVATA</sequence>
<reference evidence="3" key="1">
    <citation type="journal article" date="2019" name="Int. J. Syst. Evol. Microbiol.">
        <title>The Global Catalogue of Microorganisms (GCM) 10K type strain sequencing project: providing services to taxonomists for standard genome sequencing and annotation.</title>
        <authorList>
            <consortium name="The Broad Institute Genomics Platform"/>
            <consortium name="The Broad Institute Genome Sequencing Center for Infectious Disease"/>
            <person name="Wu L."/>
            <person name="Ma J."/>
        </authorList>
    </citation>
    <scope>NUCLEOTIDE SEQUENCE [LARGE SCALE GENOMIC DNA]</scope>
    <source>
        <strain evidence="3">CGMCC 4.7246</strain>
    </source>
</reference>